<evidence type="ECO:0000256" key="1">
    <source>
        <dbReference type="ARBA" id="ARBA00001974"/>
    </source>
</evidence>
<keyword evidence="9" id="KW-0830">Ubiquinone</keyword>
<sequence>MSEDAFDAIIVGGGLAGCVAAYVLASQGADVLVIERGNYAGAKNMTGGRLYAHSLEKIMPDFAKRAPLERKVTKEKVSFLTDDTAVTLDYHNGRGQEQVEESYTLLRGTFDQWLAEQAEEAGAQFITGIRVEKILKEDGKVIGVEADGDSLLAKTVILAEGVNPLLGEQLGMVKPKVQSSAMAVGAKELIALSEQQIRDRFNVSGDEGVAWLFAGSPSNGLLGGGFLYTNKDTVSLGIVCGLHHIETSSKTVPQMLEDFKNHPAIKPLIEGGKLLEYSGHVVPEAGLNMLPKLVDDGVLIAGDAAGFCLNVGYTVRGMDLAIASGEAAARAVLAAKAKNDFSAAGLGAYQTLLDNSFIMKDLKLYQKLPAFMENPRIFNQYPKLVADIMQEMFTIDGSASQPLRKTLMKHAKEVGYMNLIKDGIKGMTAI</sequence>
<dbReference type="GO" id="GO:0016491">
    <property type="term" value="F:oxidoreductase activity"/>
    <property type="evidence" value="ECO:0007669"/>
    <property type="project" value="UniProtKB-UniRule"/>
</dbReference>
<evidence type="ECO:0000256" key="4">
    <source>
        <dbReference type="ARBA" id="ARBA00022827"/>
    </source>
</evidence>
<dbReference type="RefSeq" id="WP_115389636.1">
    <property type="nucleotide sequence ID" value="NZ_AP024614.1"/>
</dbReference>
<keyword evidence="5 6" id="KW-0560">Oxidoreductase</keyword>
<organism evidence="9 10">
    <name type="scientific">Shewanella algae</name>
    <dbReference type="NCBI Taxonomy" id="38313"/>
    <lineage>
        <taxon>Bacteria</taxon>
        <taxon>Pseudomonadati</taxon>
        <taxon>Pseudomonadota</taxon>
        <taxon>Gammaproteobacteria</taxon>
        <taxon>Alteromonadales</taxon>
        <taxon>Shewanellaceae</taxon>
        <taxon>Shewanella</taxon>
    </lineage>
</organism>
<keyword evidence="3 6" id="KW-0285">Flavoprotein</keyword>
<gene>
    <name evidence="9" type="ORF">NCTC10738_02048</name>
</gene>
<dbReference type="PRINTS" id="PR00411">
    <property type="entry name" value="PNDRDTASEI"/>
</dbReference>
<protein>
    <recommendedName>
        <fullName evidence="6">Protein FixC</fullName>
    </recommendedName>
</protein>
<name>A0A379ZXS8_9GAMM</name>
<dbReference type="NCBIfam" id="NF007542">
    <property type="entry name" value="PRK10157.1"/>
    <property type="match status" value="1"/>
</dbReference>
<evidence type="ECO:0000256" key="2">
    <source>
        <dbReference type="ARBA" id="ARBA00006796"/>
    </source>
</evidence>
<evidence type="ECO:0000313" key="9">
    <source>
        <dbReference type="EMBL" id="SUI69259.1"/>
    </source>
</evidence>
<dbReference type="SUPFAM" id="SSF51905">
    <property type="entry name" value="FAD/NAD(P)-binding domain"/>
    <property type="match status" value="1"/>
</dbReference>
<dbReference type="EMBL" id="UGYO01000001">
    <property type="protein sequence ID" value="SUI69259.1"/>
    <property type="molecule type" value="Genomic_DNA"/>
</dbReference>
<evidence type="ECO:0000256" key="3">
    <source>
        <dbReference type="ARBA" id="ARBA00022630"/>
    </source>
</evidence>
<evidence type="ECO:0000256" key="5">
    <source>
        <dbReference type="ARBA" id="ARBA00023002"/>
    </source>
</evidence>
<dbReference type="SUPFAM" id="SSF54373">
    <property type="entry name" value="FAD-linked reductases, C-terminal domain"/>
    <property type="match status" value="1"/>
</dbReference>
<reference evidence="9 10" key="1">
    <citation type="submission" date="2018-06" db="EMBL/GenBank/DDBJ databases">
        <authorList>
            <consortium name="Pathogen Informatics"/>
            <person name="Doyle S."/>
        </authorList>
    </citation>
    <scope>NUCLEOTIDE SEQUENCE [LARGE SCALE GENOMIC DNA]</scope>
    <source>
        <strain evidence="9 10">NCTC10738</strain>
    </source>
</reference>
<keyword evidence="10" id="KW-1185">Reference proteome</keyword>
<dbReference type="Pfam" id="PF26311">
    <property type="entry name" value="ETF-QO_FixC_C"/>
    <property type="match status" value="1"/>
</dbReference>
<feature type="domain" description="FAD dependent oxidoreductase" evidence="7">
    <location>
        <begin position="7"/>
        <end position="67"/>
    </location>
</feature>
<dbReference type="NCBIfam" id="NF007450">
    <property type="entry name" value="PRK10015.1"/>
    <property type="match status" value="1"/>
</dbReference>
<dbReference type="InterPro" id="IPR006076">
    <property type="entry name" value="FAD-dep_OxRdtase"/>
</dbReference>
<dbReference type="InterPro" id="IPR036188">
    <property type="entry name" value="FAD/NAD-bd_sf"/>
</dbReference>
<proteinExistence type="inferred from homology"/>
<dbReference type="Gene3D" id="3.50.50.60">
    <property type="entry name" value="FAD/NAD(P)-binding domain"/>
    <property type="match status" value="1"/>
</dbReference>
<dbReference type="AlphaFoldDB" id="A0A379ZXS8"/>
<dbReference type="PANTHER" id="PTHR43624">
    <property type="entry name" value="ELECTRON TRANSFER FLAVOPROTEIN-QUINONE OXIDOREDUCTASE YDIS-RELATED"/>
    <property type="match status" value="1"/>
</dbReference>
<evidence type="ECO:0000259" key="8">
    <source>
        <dbReference type="Pfam" id="PF26311"/>
    </source>
</evidence>
<evidence type="ECO:0000259" key="7">
    <source>
        <dbReference type="Pfam" id="PF01266"/>
    </source>
</evidence>
<evidence type="ECO:0000256" key="6">
    <source>
        <dbReference type="RuleBase" id="RU366069"/>
    </source>
</evidence>
<dbReference type="Pfam" id="PF01266">
    <property type="entry name" value="DAO"/>
    <property type="match status" value="2"/>
</dbReference>
<feature type="domain" description="FixC-like C-terminal" evidence="8">
    <location>
        <begin position="368"/>
        <end position="429"/>
    </location>
</feature>
<dbReference type="InterPro" id="IPR039651">
    <property type="entry name" value="FixC-like"/>
</dbReference>
<accession>A0A379ZXS8</accession>
<feature type="domain" description="FAD dependent oxidoreductase" evidence="7">
    <location>
        <begin position="112"/>
        <end position="330"/>
    </location>
</feature>
<keyword evidence="4 6" id="KW-0274">FAD</keyword>
<dbReference type="PANTHER" id="PTHR43624:SF2">
    <property type="entry name" value="ELECTRON TRANSFER FLAVOPROTEIN-QUINONE OXIDOREDUCTASE YDIS-RELATED"/>
    <property type="match status" value="1"/>
</dbReference>
<dbReference type="InterPro" id="IPR059103">
    <property type="entry name" value="FixC-like_C"/>
</dbReference>
<dbReference type="GO" id="GO:0071949">
    <property type="term" value="F:FAD binding"/>
    <property type="evidence" value="ECO:0007669"/>
    <property type="project" value="UniProtKB-UniRule"/>
</dbReference>
<comment type="function">
    <text evidence="6">Part of an electron transfer system.</text>
</comment>
<dbReference type="Proteomes" id="UP000254069">
    <property type="component" value="Unassembled WGS sequence"/>
</dbReference>
<comment type="cofactor">
    <cofactor evidence="1 6">
        <name>FAD</name>
        <dbReference type="ChEBI" id="CHEBI:57692"/>
    </cofactor>
</comment>
<evidence type="ECO:0000313" key="10">
    <source>
        <dbReference type="Proteomes" id="UP000254069"/>
    </source>
</evidence>
<comment type="similarity">
    <text evidence="2 6">Belongs to the ETF-QO/FixC family.</text>
</comment>